<evidence type="ECO:0000313" key="7">
    <source>
        <dbReference type="Proteomes" id="UP001597183"/>
    </source>
</evidence>
<dbReference type="RefSeq" id="WP_317796150.1">
    <property type="nucleotide sequence ID" value="NZ_AP028461.1"/>
</dbReference>
<feature type="DNA-binding region" description="H-T-H motif" evidence="4">
    <location>
        <begin position="28"/>
        <end position="47"/>
    </location>
</feature>
<dbReference type="InterPro" id="IPR001647">
    <property type="entry name" value="HTH_TetR"/>
</dbReference>
<evidence type="ECO:0000313" key="6">
    <source>
        <dbReference type="EMBL" id="MFD1372419.1"/>
    </source>
</evidence>
<dbReference type="SUPFAM" id="SSF48498">
    <property type="entry name" value="Tetracyclin repressor-like, C-terminal domain"/>
    <property type="match status" value="1"/>
</dbReference>
<evidence type="ECO:0000256" key="3">
    <source>
        <dbReference type="ARBA" id="ARBA00023163"/>
    </source>
</evidence>
<keyword evidence="3" id="KW-0804">Transcription</keyword>
<protein>
    <submittedName>
        <fullName evidence="6">TetR/AcrR family transcriptional regulator</fullName>
    </submittedName>
</protein>
<dbReference type="PROSITE" id="PS50977">
    <property type="entry name" value="HTH_TETR_2"/>
    <property type="match status" value="1"/>
</dbReference>
<dbReference type="PRINTS" id="PR00455">
    <property type="entry name" value="HTHTETR"/>
</dbReference>
<dbReference type="PANTHER" id="PTHR47506:SF3">
    <property type="entry name" value="HTH-TYPE TRANSCRIPTIONAL REGULATOR LMRA"/>
    <property type="match status" value="1"/>
</dbReference>
<keyword evidence="1" id="KW-0805">Transcription regulation</keyword>
<evidence type="ECO:0000256" key="1">
    <source>
        <dbReference type="ARBA" id="ARBA00023015"/>
    </source>
</evidence>
<dbReference type="InterPro" id="IPR036271">
    <property type="entry name" value="Tet_transcr_reg_TetR-rel_C_sf"/>
</dbReference>
<name>A0ABW4APE8_9ACTN</name>
<reference evidence="7" key="1">
    <citation type="journal article" date="2019" name="Int. J. Syst. Evol. Microbiol.">
        <title>The Global Catalogue of Microorganisms (GCM) 10K type strain sequencing project: providing services to taxonomists for standard genome sequencing and annotation.</title>
        <authorList>
            <consortium name="The Broad Institute Genomics Platform"/>
            <consortium name="The Broad Institute Genome Sequencing Center for Infectious Disease"/>
            <person name="Wu L."/>
            <person name="Ma J."/>
        </authorList>
    </citation>
    <scope>NUCLEOTIDE SEQUENCE [LARGE SCALE GENOMIC DNA]</scope>
    <source>
        <strain evidence="7">CCM 7526</strain>
    </source>
</reference>
<keyword evidence="7" id="KW-1185">Reference proteome</keyword>
<keyword evidence="2 4" id="KW-0238">DNA-binding</keyword>
<evidence type="ECO:0000256" key="2">
    <source>
        <dbReference type="ARBA" id="ARBA00023125"/>
    </source>
</evidence>
<dbReference type="Pfam" id="PF00440">
    <property type="entry name" value="TetR_N"/>
    <property type="match status" value="1"/>
</dbReference>
<comment type="caution">
    <text evidence="6">The sequence shown here is derived from an EMBL/GenBank/DDBJ whole genome shotgun (WGS) entry which is preliminary data.</text>
</comment>
<dbReference type="Proteomes" id="UP001597183">
    <property type="component" value="Unassembled WGS sequence"/>
</dbReference>
<gene>
    <name evidence="6" type="ORF">ACFQ5G_44445</name>
</gene>
<dbReference type="Gene3D" id="1.10.357.10">
    <property type="entry name" value="Tetracycline Repressor, domain 2"/>
    <property type="match status" value="1"/>
</dbReference>
<dbReference type="SUPFAM" id="SSF46689">
    <property type="entry name" value="Homeodomain-like"/>
    <property type="match status" value="1"/>
</dbReference>
<sequence>MGRRSDSKTRILAAAQELIELRGYSQIGVAEICTTAGVPKGSFYYFFASKDALALAVIDTQWESQRADWERILGSDDPPIDRLRRLTEVIVSSLTAEPIAGCLYGNLALELSNERTETIRGRLREVFDAQVDMIAQLTGPDTARAVVAQIEGQIMFAKLYNDIRRLDALWPNIRVLLGE</sequence>
<proteinExistence type="predicted"/>
<dbReference type="PANTHER" id="PTHR47506">
    <property type="entry name" value="TRANSCRIPTIONAL REGULATORY PROTEIN"/>
    <property type="match status" value="1"/>
</dbReference>
<evidence type="ECO:0000256" key="4">
    <source>
        <dbReference type="PROSITE-ProRule" id="PRU00335"/>
    </source>
</evidence>
<accession>A0ABW4APE8</accession>
<feature type="domain" description="HTH tetR-type" evidence="5">
    <location>
        <begin position="5"/>
        <end position="65"/>
    </location>
</feature>
<dbReference type="EMBL" id="JBHTMK010000055">
    <property type="protein sequence ID" value="MFD1372419.1"/>
    <property type="molecule type" value="Genomic_DNA"/>
</dbReference>
<evidence type="ECO:0000259" key="5">
    <source>
        <dbReference type="PROSITE" id="PS50977"/>
    </source>
</evidence>
<dbReference type="InterPro" id="IPR009057">
    <property type="entry name" value="Homeodomain-like_sf"/>
</dbReference>
<organism evidence="6 7">
    <name type="scientific">Actinoplanes sichuanensis</name>
    <dbReference type="NCBI Taxonomy" id="512349"/>
    <lineage>
        <taxon>Bacteria</taxon>
        <taxon>Bacillati</taxon>
        <taxon>Actinomycetota</taxon>
        <taxon>Actinomycetes</taxon>
        <taxon>Micromonosporales</taxon>
        <taxon>Micromonosporaceae</taxon>
        <taxon>Actinoplanes</taxon>
    </lineage>
</organism>